<dbReference type="FunFam" id="1.10.10.10:FF:000366">
    <property type="entry name" value="COP9 signalosome complex subunit"/>
    <property type="match status" value="1"/>
</dbReference>
<evidence type="ECO:0000256" key="2">
    <source>
        <dbReference type="ARBA" id="ARBA00073854"/>
    </source>
</evidence>
<comment type="similarity">
    <text evidence="1">Belongs to the CSN12 family.</text>
</comment>
<proteinExistence type="inferred from homology"/>
<reference evidence="4" key="1">
    <citation type="journal article" date="2020" name="Stud. Mycol.">
        <title>101 Dothideomycetes genomes: a test case for predicting lifestyles and emergence of pathogens.</title>
        <authorList>
            <person name="Haridas S."/>
            <person name="Albert R."/>
            <person name="Binder M."/>
            <person name="Bloem J."/>
            <person name="Labutti K."/>
            <person name="Salamov A."/>
            <person name="Andreopoulos B."/>
            <person name="Baker S."/>
            <person name="Barry K."/>
            <person name="Bills G."/>
            <person name="Bluhm B."/>
            <person name="Cannon C."/>
            <person name="Castanera R."/>
            <person name="Culley D."/>
            <person name="Daum C."/>
            <person name="Ezra D."/>
            <person name="Gonzalez J."/>
            <person name="Henrissat B."/>
            <person name="Kuo A."/>
            <person name="Liang C."/>
            <person name="Lipzen A."/>
            <person name="Lutzoni F."/>
            <person name="Magnuson J."/>
            <person name="Mondo S."/>
            <person name="Nolan M."/>
            <person name="Ohm R."/>
            <person name="Pangilinan J."/>
            <person name="Park H.-J."/>
            <person name="Ramirez L."/>
            <person name="Alfaro M."/>
            <person name="Sun H."/>
            <person name="Tritt A."/>
            <person name="Yoshinaga Y."/>
            <person name="Zwiers L.-H."/>
            <person name="Turgeon B."/>
            <person name="Goodwin S."/>
            <person name="Spatafora J."/>
            <person name="Crous P."/>
            <person name="Grigoriev I."/>
        </authorList>
    </citation>
    <scope>NUCLEOTIDE SEQUENCE</scope>
    <source>
        <strain evidence="4">ATCC 16933</strain>
    </source>
</reference>
<dbReference type="Gene3D" id="1.10.10.10">
    <property type="entry name" value="Winged helix-like DNA-binding domain superfamily/Winged helix DNA-binding domain"/>
    <property type="match status" value="1"/>
</dbReference>
<evidence type="ECO:0000259" key="3">
    <source>
        <dbReference type="PROSITE" id="PS50250"/>
    </source>
</evidence>
<dbReference type="PANTHER" id="PTHR12732">
    <property type="entry name" value="UNCHARACTERIZED PROTEASOME COMPONENT REGION PCI-CONTAINING"/>
    <property type="match status" value="1"/>
</dbReference>
<evidence type="ECO:0000313" key="5">
    <source>
        <dbReference type="Proteomes" id="UP000799766"/>
    </source>
</evidence>
<dbReference type="GO" id="GO:0003690">
    <property type="term" value="F:double-stranded DNA binding"/>
    <property type="evidence" value="ECO:0007669"/>
    <property type="project" value="InterPro"/>
</dbReference>
<dbReference type="Pfam" id="PF01399">
    <property type="entry name" value="PCI"/>
    <property type="match status" value="1"/>
</dbReference>
<dbReference type="InterPro" id="IPR045114">
    <property type="entry name" value="Csn12-like"/>
</dbReference>
<name>A0A6A6P3Z3_9PEZI</name>
<organism evidence="4 5">
    <name type="scientific">Lineolata rhizophorae</name>
    <dbReference type="NCBI Taxonomy" id="578093"/>
    <lineage>
        <taxon>Eukaryota</taxon>
        <taxon>Fungi</taxon>
        <taxon>Dikarya</taxon>
        <taxon>Ascomycota</taxon>
        <taxon>Pezizomycotina</taxon>
        <taxon>Dothideomycetes</taxon>
        <taxon>Dothideomycetes incertae sedis</taxon>
        <taxon>Lineolatales</taxon>
        <taxon>Lineolataceae</taxon>
        <taxon>Lineolata</taxon>
    </lineage>
</organism>
<gene>
    <name evidence="4" type="ORF">BDY21DRAFT_371065</name>
</gene>
<protein>
    <recommendedName>
        <fullName evidence="2">Protein CSN12 homolog</fullName>
    </recommendedName>
</protein>
<feature type="domain" description="PCI" evidence="3">
    <location>
        <begin position="252"/>
        <end position="456"/>
    </location>
</feature>
<evidence type="ECO:0000313" key="4">
    <source>
        <dbReference type="EMBL" id="KAF2458183.1"/>
    </source>
</evidence>
<dbReference type="Proteomes" id="UP000799766">
    <property type="component" value="Unassembled WGS sequence"/>
</dbReference>
<dbReference type="OrthoDB" id="10252687at2759"/>
<dbReference type="SMART" id="SM00753">
    <property type="entry name" value="PAM"/>
    <property type="match status" value="1"/>
</dbReference>
<dbReference type="AlphaFoldDB" id="A0A6A6P3Z3"/>
<dbReference type="GO" id="GO:0003723">
    <property type="term" value="F:RNA binding"/>
    <property type="evidence" value="ECO:0007669"/>
    <property type="project" value="InterPro"/>
</dbReference>
<sequence>MDVCFDDFHRAISDQNGYALAATITPAAPPYDPGRLYVFVRNTSSFTLQTDLRYAIIYNANVHLSKAEGNAWVDIFAAYWKTAIAVLKAEEDTNQGKIAEWDVVYAAWKDTVNALIRAYTSGVLAAWTIPCLYVAGKYLRVFAIKADKQASAYNGSVKFNDGFQDDVVGAIGKNEKLEDAARQINRIFSLCIGDRAPLEESRKWGLYYITNLLFKTYFKLNSISLSKNIMRSLQASSTDMPPLSAFPKSHRVTFKYYAGVVYFLDEDYVQAEAYLDEARRLCHTSSKRNQELILTYLIPCHLLTTHTLPTPELLARYPRLQNLFGPLCRCIKKGDLAGFDEALSASEDEFVRRRIYLSMERGRDVTLRNLFRKVFLAGGYEPLKEGQEEKDRLRRTRVPIAEFAAALRLGMGLDREGEGLERDEVECMIANMIYKNLMKGYIARERGIVVLSKAGAFPGTGV</sequence>
<dbReference type="InterPro" id="IPR036388">
    <property type="entry name" value="WH-like_DNA-bd_sf"/>
</dbReference>
<accession>A0A6A6P3Z3</accession>
<dbReference type="InterPro" id="IPR000717">
    <property type="entry name" value="PCI_dom"/>
</dbReference>
<evidence type="ECO:0000256" key="1">
    <source>
        <dbReference type="ARBA" id="ARBA00025771"/>
    </source>
</evidence>
<dbReference type="EMBL" id="MU001678">
    <property type="protein sequence ID" value="KAF2458183.1"/>
    <property type="molecule type" value="Genomic_DNA"/>
</dbReference>
<dbReference type="PROSITE" id="PS50250">
    <property type="entry name" value="PCI"/>
    <property type="match status" value="1"/>
</dbReference>
<dbReference type="PANTHER" id="PTHR12732:SF0">
    <property type="entry name" value="PCI DOMAIN-CONTAINING PROTEIN 2"/>
    <property type="match status" value="1"/>
</dbReference>
<keyword evidence="5" id="KW-1185">Reference proteome</keyword>